<dbReference type="SUPFAM" id="SSF53649">
    <property type="entry name" value="Alkaline phosphatase-like"/>
    <property type="match status" value="1"/>
</dbReference>
<evidence type="ECO:0000256" key="3">
    <source>
        <dbReference type="ARBA" id="ARBA00022692"/>
    </source>
</evidence>
<dbReference type="InterPro" id="IPR000917">
    <property type="entry name" value="Sulfatase_N"/>
</dbReference>
<keyword evidence="5 6" id="KW-0472">Membrane</keyword>
<feature type="transmembrane region" description="Helical" evidence="6">
    <location>
        <begin position="175"/>
        <end position="199"/>
    </location>
</feature>
<name>A0A644VRG7_9ZZZZ</name>
<evidence type="ECO:0000313" key="8">
    <source>
        <dbReference type="EMBL" id="MPL93112.1"/>
    </source>
</evidence>
<dbReference type="Gene3D" id="3.40.720.10">
    <property type="entry name" value="Alkaline Phosphatase, subunit A"/>
    <property type="match status" value="1"/>
</dbReference>
<evidence type="ECO:0000256" key="2">
    <source>
        <dbReference type="ARBA" id="ARBA00022475"/>
    </source>
</evidence>
<feature type="transmembrane region" description="Helical" evidence="6">
    <location>
        <begin position="135"/>
        <end position="155"/>
    </location>
</feature>
<evidence type="ECO:0000256" key="5">
    <source>
        <dbReference type="ARBA" id="ARBA00023136"/>
    </source>
</evidence>
<reference evidence="8" key="1">
    <citation type="submission" date="2019-08" db="EMBL/GenBank/DDBJ databases">
        <authorList>
            <person name="Kucharzyk K."/>
            <person name="Murdoch R.W."/>
            <person name="Higgins S."/>
            <person name="Loffler F."/>
        </authorList>
    </citation>
    <scope>NUCLEOTIDE SEQUENCE</scope>
</reference>
<keyword evidence="3 6" id="KW-0812">Transmembrane</keyword>
<sequence length="675" mass="77778">MRKSLLIGIVLIICFAFEYISSWKFLQSVVPFPESECWLLTLNGFLRDACVLGALVLLYFRRNRIPDRVRRYFPVVVVGVLYLLMGTFIISYLELDVQFLTTLSLFAGLFNNIAVVLVVAMCYHHWPNFGMKIMYFLTYILTCIIIVFDGLYFWTTSMHVESVFFKNLNIYAFRGIIATIAWWKLAILAVIIILLIILFRVDEPQKRKPNFTWSMLCLIVFGLVLNLAYLLLTSAVYIGIDQVAGLDLEAELEKPRQQIRNMVAMPVNINFVQKAFFDTDKVVKEPWKYKERVLTESDKGALAELGIMPTPVRSIPNVAKYDRVVMLVLESVHRDYMHFYNKNIPAETTPFLDSLLQKYPHLDHYYSSAIPTTQGLNSTFRSQLIYDGDLPGAKQDSIYRSAQAHAWEGIFLNASSRYYDNEYREYPQQFGMNEYYANEDLKARGYTGASGWGFHNDVMYEETLRLLETRKKDKLFLVVKTLDMHQPYPYYGIGYDSMPPAVRDSGYVTICGMYWVDHTIQKFFQEAAARGLMDDRTLFIITSDHNPHSGGEYKEIVPKEEDKQSIAPIPMIFVSKNLVPLDNLRTSDYASQEDLAPTLLTLMGMETPESFMGRDLLEACEKPYALGYFGGKAYYFSSNLDFVATLDEAEPDTVQKEAIANYIMKNYIHRHIINS</sequence>
<feature type="transmembrane region" description="Helical" evidence="6">
    <location>
        <begin position="211"/>
        <end position="232"/>
    </location>
</feature>
<feature type="transmembrane region" description="Helical" evidence="6">
    <location>
        <begin position="40"/>
        <end position="60"/>
    </location>
</feature>
<feature type="transmembrane region" description="Helical" evidence="6">
    <location>
        <begin position="99"/>
        <end position="123"/>
    </location>
</feature>
<feature type="domain" description="Sulfatase N-terminal" evidence="7">
    <location>
        <begin position="324"/>
        <end position="605"/>
    </location>
</feature>
<feature type="transmembrane region" description="Helical" evidence="6">
    <location>
        <begin position="72"/>
        <end position="93"/>
    </location>
</feature>
<evidence type="ECO:0000256" key="6">
    <source>
        <dbReference type="SAM" id="Phobius"/>
    </source>
</evidence>
<keyword evidence="4 6" id="KW-1133">Transmembrane helix</keyword>
<proteinExistence type="predicted"/>
<accession>A0A644VRG7</accession>
<evidence type="ECO:0000256" key="1">
    <source>
        <dbReference type="ARBA" id="ARBA00004651"/>
    </source>
</evidence>
<dbReference type="InterPro" id="IPR017850">
    <property type="entry name" value="Alkaline_phosphatase_core_sf"/>
</dbReference>
<evidence type="ECO:0000259" key="7">
    <source>
        <dbReference type="Pfam" id="PF00884"/>
    </source>
</evidence>
<organism evidence="8">
    <name type="scientific">bioreactor metagenome</name>
    <dbReference type="NCBI Taxonomy" id="1076179"/>
    <lineage>
        <taxon>unclassified sequences</taxon>
        <taxon>metagenomes</taxon>
        <taxon>ecological metagenomes</taxon>
    </lineage>
</organism>
<dbReference type="PANTHER" id="PTHR47371:SF3">
    <property type="entry name" value="PHOSPHOGLYCEROL TRANSFERASE I"/>
    <property type="match status" value="1"/>
</dbReference>
<dbReference type="PANTHER" id="PTHR47371">
    <property type="entry name" value="LIPOTEICHOIC ACID SYNTHASE"/>
    <property type="match status" value="1"/>
</dbReference>
<comment type="subcellular location">
    <subcellularLocation>
        <location evidence="1">Cell membrane</location>
        <topology evidence="1">Multi-pass membrane protein</topology>
    </subcellularLocation>
</comment>
<dbReference type="InterPro" id="IPR050448">
    <property type="entry name" value="OpgB/LTA_synthase_biosynth"/>
</dbReference>
<dbReference type="Pfam" id="PF00884">
    <property type="entry name" value="Sulfatase"/>
    <property type="match status" value="1"/>
</dbReference>
<protein>
    <recommendedName>
        <fullName evidence="7">Sulfatase N-terminal domain-containing protein</fullName>
    </recommendedName>
</protein>
<dbReference type="AlphaFoldDB" id="A0A644VRG7"/>
<evidence type="ECO:0000256" key="4">
    <source>
        <dbReference type="ARBA" id="ARBA00022989"/>
    </source>
</evidence>
<gene>
    <name evidence="8" type="ORF">SDC9_39238</name>
</gene>
<dbReference type="EMBL" id="VSSQ01000381">
    <property type="protein sequence ID" value="MPL93112.1"/>
    <property type="molecule type" value="Genomic_DNA"/>
</dbReference>
<keyword evidence="2" id="KW-1003">Cell membrane</keyword>
<comment type="caution">
    <text evidence="8">The sequence shown here is derived from an EMBL/GenBank/DDBJ whole genome shotgun (WGS) entry which is preliminary data.</text>
</comment>
<dbReference type="GO" id="GO:0005886">
    <property type="term" value="C:plasma membrane"/>
    <property type="evidence" value="ECO:0007669"/>
    <property type="project" value="UniProtKB-SubCell"/>
</dbReference>